<evidence type="ECO:0000313" key="2">
    <source>
        <dbReference type="Proteomes" id="UP001590950"/>
    </source>
</evidence>
<accession>A0ABR4A140</accession>
<dbReference type="Proteomes" id="UP001590950">
    <property type="component" value="Unassembled WGS sequence"/>
</dbReference>
<proteinExistence type="predicted"/>
<gene>
    <name evidence="1" type="ORF">N7G274_010170</name>
</gene>
<organism evidence="1 2">
    <name type="scientific">Stereocaulon virgatum</name>
    <dbReference type="NCBI Taxonomy" id="373712"/>
    <lineage>
        <taxon>Eukaryota</taxon>
        <taxon>Fungi</taxon>
        <taxon>Dikarya</taxon>
        <taxon>Ascomycota</taxon>
        <taxon>Pezizomycotina</taxon>
        <taxon>Lecanoromycetes</taxon>
        <taxon>OSLEUM clade</taxon>
        <taxon>Lecanoromycetidae</taxon>
        <taxon>Lecanorales</taxon>
        <taxon>Lecanorineae</taxon>
        <taxon>Stereocaulaceae</taxon>
        <taxon>Stereocaulon</taxon>
    </lineage>
</organism>
<protein>
    <submittedName>
        <fullName evidence="1">Uncharacterized protein</fullName>
    </submittedName>
</protein>
<reference evidence="1 2" key="1">
    <citation type="submission" date="2024-09" db="EMBL/GenBank/DDBJ databases">
        <title>Rethinking Asexuality: The Enigmatic Case of Functional Sexual Genes in Lepraria (Stereocaulaceae).</title>
        <authorList>
            <person name="Doellman M."/>
            <person name="Sun Y."/>
            <person name="Barcenas-Pena A."/>
            <person name="Lumbsch H.T."/>
            <person name="Grewe F."/>
        </authorList>
    </citation>
    <scope>NUCLEOTIDE SEQUENCE [LARGE SCALE GENOMIC DNA]</scope>
    <source>
        <strain evidence="1 2">Mercado 3170</strain>
    </source>
</reference>
<name>A0ABR4A140_9LECA</name>
<dbReference type="EMBL" id="JBEFKJ010000045">
    <property type="protein sequence ID" value="KAL2037043.1"/>
    <property type="molecule type" value="Genomic_DNA"/>
</dbReference>
<keyword evidence="2" id="KW-1185">Reference proteome</keyword>
<sequence length="105" mass="11718">MFSNGMLLKAYDSLCVGTKGTARSKPVLHNYSLLRLAMQVRPRHVAHVSTAYNFTVEIIDLAQPPSGLRDERVKRIIGANGTFQTTLGTEFILSLKRRRVTTTNV</sequence>
<evidence type="ECO:0000313" key="1">
    <source>
        <dbReference type="EMBL" id="KAL2037043.1"/>
    </source>
</evidence>
<comment type="caution">
    <text evidence="1">The sequence shown here is derived from an EMBL/GenBank/DDBJ whole genome shotgun (WGS) entry which is preliminary data.</text>
</comment>